<dbReference type="Proteomes" id="UP000515126">
    <property type="component" value="Unplaced"/>
</dbReference>
<dbReference type="GeneID" id="110287972"/>
<evidence type="ECO:0000313" key="1">
    <source>
        <dbReference type="Proteomes" id="UP000515126"/>
    </source>
</evidence>
<name>A0A6P5P7E4_MUSCR</name>
<dbReference type="RefSeq" id="XP_021010102.1">
    <property type="nucleotide sequence ID" value="XM_021154443.1"/>
</dbReference>
<sequence>MSVSIFSSWRYPPHTALLTIVAQCSPRENDVLLIFPSDIHYHPGSNLNLSCHAASHPLAH</sequence>
<dbReference type="AlphaFoldDB" id="A0A6P5P7E4"/>
<proteinExistence type="predicted"/>
<accession>A0A6P5P7E4</accession>
<dbReference type="KEGG" id="mcal:110287972"/>
<protein>
    <submittedName>
        <fullName evidence="2">Carcinoembryonic antigen-related cell adhesion molecule 2-like</fullName>
    </submittedName>
</protein>
<reference evidence="2" key="1">
    <citation type="submission" date="2025-08" db="UniProtKB">
        <authorList>
            <consortium name="RefSeq"/>
        </authorList>
    </citation>
    <scope>IDENTIFICATION</scope>
</reference>
<organism evidence="1 2">
    <name type="scientific">Mus caroli</name>
    <name type="common">Ryukyu mouse</name>
    <name type="synonym">Ricefield mouse</name>
    <dbReference type="NCBI Taxonomy" id="10089"/>
    <lineage>
        <taxon>Eukaryota</taxon>
        <taxon>Metazoa</taxon>
        <taxon>Chordata</taxon>
        <taxon>Craniata</taxon>
        <taxon>Vertebrata</taxon>
        <taxon>Euteleostomi</taxon>
        <taxon>Mammalia</taxon>
        <taxon>Eutheria</taxon>
        <taxon>Euarchontoglires</taxon>
        <taxon>Glires</taxon>
        <taxon>Rodentia</taxon>
        <taxon>Myomorpha</taxon>
        <taxon>Muroidea</taxon>
        <taxon>Muridae</taxon>
        <taxon>Murinae</taxon>
        <taxon>Mus</taxon>
        <taxon>Mus</taxon>
    </lineage>
</organism>
<keyword evidence="1" id="KW-1185">Reference proteome</keyword>
<gene>
    <name evidence="2" type="primary">LOC110287972</name>
</gene>
<evidence type="ECO:0000313" key="2">
    <source>
        <dbReference type="RefSeq" id="XP_021010102.1"/>
    </source>
</evidence>